<dbReference type="AlphaFoldDB" id="A0AA38C3V4"/>
<sequence>NGNTWVLKDVRHVPSLRRNLISAGQLGEFGCMVTFTGDSWKVTKGAFVVAR</sequence>
<protein>
    <recommendedName>
        <fullName evidence="1">Retrovirus-related Pol polyprotein from transposon TNT 1-94-like beta-barrel domain-containing protein</fullName>
    </recommendedName>
</protein>
<feature type="domain" description="Retrovirus-related Pol polyprotein from transposon TNT 1-94-like beta-barrel" evidence="1">
    <location>
        <begin position="1"/>
        <end position="31"/>
    </location>
</feature>
<reference evidence="2 3" key="1">
    <citation type="journal article" date="2021" name="Nat. Plants">
        <title>The Taxus genome provides insights into paclitaxel biosynthesis.</title>
        <authorList>
            <person name="Xiong X."/>
            <person name="Gou J."/>
            <person name="Liao Q."/>
            <person name="Li Y."/>
            <person name="Zhou Q."/>
            <person name="Bi G."/>
            <person name="Li C."/>
            <person name="Du R."/>
            <person name="Wang X."/>
            <person name="Sun T."/>
            <person name="Guo L."/>
            <person name="Liang H."/>
            <person name="Lu P."/>
            <person name="Wu Y."/>
            <person name="Zhang Z."/>
            <person name="Ro D.K."/>
            <person name="Shang Y."/>
            <person name="Huang S."/>
            <person name="Yan J."/>
        </authorList>
    </citation>
    <scope>NUCLEOTIDE SEQUENCE [LARGE SCALE GENOMIC DNA]</scope>
    <source>
        <strain evidence="2">Ta-2019</strain>
    </source>
</reference>
<keyword evidence="3" id="KW-1185">Reference proteome</keyword>
<accession>A0AA38C3V4</accession>
<evidence type="ECO:0000313" key="3">
    <source>
        <dbReference type="Proteomes" id="UP000824469"/>
    </source>
</evidence>
<evidence type="ECO:0000259" key="1">
    <source>
        <dbReference type="Pfam" id="PF22936"/>
    </source>
</evidence>
<comment type="caution">
    <text evidence="2">The sequence shown here is derived from an EMBL/GenBank/DDBJ whole genome shotgun (WGS) entry which is preliminary data.</text>
</comment>
<feature type="non-terminal residue" evidence="2">
    <location>
        <position position="51"/>
    </location>
</feature>
<name>A0AA38C3V4_TAXCH</name>
<dbReference type="EMBL" id="JAHRHJ020003813">
    <property type="protein sequence ID" value="KAH9289008.1"/>
    <property type="molecule type" value="Genomic_DNA"/>
</dbReference>
<organism evidence="2 3">
    <name type="scientific">Taxus chinensis</name>
    <name type="common">Chinese yew</name>
    <name type="synonym">Taxus wallichiana var. chinensis</name>
    <dbReference type="NCBI Taxonomy" id="29808"/>
    <lineage>
        <taxon>Eukaryota</taxon>
        <taxon>Viridiplantae</taxon>
        <taxon>Streptophyta</taxon>
        <taxon>Embryophyta</taxon>
        <taxon>Tracheophyta</taxon>
        <taxon>Spermatophyta</taxon>
        <taxon>Pinopsida</taxon>
        <taxon>Pinidae</taxon>
        <taxon>Conifers II</taxon>
        <taxon>Cupressales</taxon>
        <taxon>Taxaceae</taxon>
        <taxon>Taxus</taxon>
    </lineage>
</organism>
<proteinExistence type="predicted"/>
<feature type="non-terminal residue" evidence="2">
    <location>
        <position position="1"/>
    </location>
</feature>
<dbReference type="Pfam" id="PF22936">
    <property type="entry name" value="Pol_BBD"/>
    <property type="match status" value="1"/>
</dbReference>
<gene>
    <name evidence="2" type="ORF">KI387_033125</name>
</gene>
<dbReference type="InterPro" id="IPR054722">
    <property type="entry name" value="PolX-like_BBD"/>
</dbReference>
<dbReference type="Proteomes" id="UP000824469">
    <property type="component" value="Unassembled WGS sequence"/>
</dbReference>
<evidence type="ECO:0000313" key="2">
    <source>
        <dbReference type="EMBL" id="KAH9289008.1"/>
    </source>
</evidence>